<dbReference type="AlphaFoldDB" id="A0AAE2YPK0"/>
<dbReference type="Proteomes" id="UP001197378">
    <property type="component" value="Unassembled WGS sequence"/>
</dbReference>
<evidence type="ECO:0000313" key="4">
    <source>
        <dbReference type="Proteomes" id="UP001197378"/>
    </source>
</evidence>
<name>A0AAE2YPK0_9PROT</name>
<accession>A0AAE2YPK0</accession>
<evidence type="ECO:0000256" key="2">
    <source>
        <dbReference type="SAM" id="SignalP"/>
    </source>
</evidence>
<dbReference type="RefSeq" id="WP_215872054.1">
    <property type="nucleotide sequence ID" value="NZ_JAAXYO010000048.1"/>
</dbReference>
<keyword evidence="4" id="KW-1185">Reference proteome</keyword>
<feature type="chain" id="PRO_5042182606" description="Lipoprotein" evidence="2">
    <location>
        <begin position="26"/>
        <end position="216"/>
    </location>
</feature>
<reference evidence="3" key="1">
    <citation type="journal article" date="2021" name="ISME J.">
        <title>Genomic evolution of the class Acidithiobacillia: deep-branching Proteobacteria living in extreme acidic conditions.</title>
        <authorList>
            <person name="Moya-Beltran A."/>
            <person name="Beard S."/>
            <person name="Rojas-Villalobos C."/>
            <person name="Issotta F."/>
            <person name="Gallardo Y."/>
            <person name="Ulloa R."/>
            <person name="Giaveno A."/>
            <person name="Degli Esposti M."/>
            <person name="Johnson D.B."/>
            <person name="Quatrini R."/>
        </authorList>
    </citation>
    <scope>NUCLEOTIDE SEQUENCE</scope>
    <source>
        <strain evidence="3">VAN18-1</strain>
    </source>
</reference>
<evidence type="ECO:0008006" key="5">
    <source>
        <dbReference type="Google" id="ProtNLM"/>
    </source>
</evidence>
<gene>
    <name evidence="3" type="ORF">HFQ13_05150</name>
</gene>
<dbReference type="PROSITE" id="PS51257">
    <property type="entry name" value="PROKAR_LIPOPROTEIN"/>
    <property type="match status" value="1"/>
</dbReference>
<sequence length="216" mass="23220">MSLLQKTWYGAFALSLGATLLSGCAAKYGTQAPAMPISMNQAQAQANIKQAGVNVSRQFVTQWEAAKSDMKNSLEQCSLAAGSGYGTQSHCWDQMQNQAANYAGEFAGLTVSGLTVAQMQSFGLAKQAAVNFFHLSGQYAQECSISAERCLHNQDLRMQMNSERKAVDNYLMHATTGNQSGLQYENQAVDGSLESMRTPDMVPPAANQPQIDSSGN</sequence>
<keyword evidence="2" id="KW-0732">Signal</keyword>
<evidence type="ECO:0000256" key="1">
    <source>
        <dbReference type="SAM" id="MobiDB-lite"/>
    </source>
</evidence>
<dbReference type="EMBL" id="JAAXYO010000048">
    <property type="protein sequence ID" value="MBU2787598.1"/>
    <property type="molecule type" value="Genomic_DNA"/>
</dbReference>
<feature type="region of interest" description="Disordered" evidence="1">
    <location>
        <begin position="194"/>
        <end position="216"/>
    </location>
</feature>
<evidence type="ECO:0000313" key="3">
    <source>
        <dbReference type="EMBL" id="MBU2787598.1"/>
    </source>
</evidence>
<organism evidence="3 4">
    <name type="scientific">Igneacidithiobacillus copahuensis</name>
    <dbReference type="NCBI Taxonomy" id="2724909"/>
    <lineage>
        <taxon>Bacteria</taxon>
        <taxon>Pseudomonadati</taxon>
        <taxon>Pseudomonadota</taxon>
        <taxon>Acidithiobacillia</taxon>
        <taxon>Acidithiobacillales</taxon>
        <taxon>Acidithiobacillaceae</taxon>
        <taxon>Igneacidithiobacillus</taxon>
    </lineage>
</organism>
<comment type="caution">
    <text evidence="3">The sequence shown here is derived from an EMBL/GenBank/DDBJ whole genome shotgun (WGS) entry which is preliminary data.</text>
</comment>
<feature type="signal peptide" evidence="2">
    <location>
        <begin position="1"/>
        <end position="25"/>
    </location>
</feature>
<protein>
    <recommendedName>
        <fullName evidence="5">Lipoprotein</fullName>
    </recommendedName>
</protein>
<feature type="compositionally biased region" description="Polar residues" evidence="1">
    <location>
        <begin position="207"/>
        <end position="216"/>
    </location>
</feature>
<proteinExistence type="predicted"/>